<evidence type="ECO:0000313" key="3">
    <source>
        <dbReference type="EMBL" id="AIJ23750.1"/>
    </source>
</evidence>
<proteinExistence type="inferred from homology"/>
<dbReference type="KEGG" id="amq:AMETH_3658"/>
<dbReference type="eggNOG" id="COG0589">
    <property type="taxonomic scope" value="Bacteria"/>
</dbReference>
<evidence type="ECO:0000256" key="1">
    <source>
        <dbReference type="ARBA" id="ARBA00008791"/>
    </source>
</evidence>
<dbReference type="OrthoDB" id="3625220at2"/>
<dbReference type="SUPFAM" id="SSF52402">
    <property type="entry name" value="Adenine nucleotide alpha hydrolases-like"/>
    <property type="match status" value="2"/>
</dbReference>
<dbReference type="PANTHER" id="PTHR46268:SF6">
    <property type="entry name" value="UNIVERSAL STRESS PROTEIN UP12"/>
    <property type="match status" value="1"/>
</dbReference>
<dbReference type="PRINTS" id="PR01438">
    <property type="entry name" value="UNVRSLSTRESS"/>
</dbReference>
<dbReference type="InterPro" id="IPR006015">
    <property type="entry name" value="Universal_stress_UspA"/>
</dbReference>
<dbReference type="AlphaFoldDB" id="A0A076MYH3"/>
<keyword evidence="4" id="KW-1185">Reference proteome</keyword>
<reference evidence="3 4" key="1">
    <citation type="submission" date="2014-07" db="EMBL/GenBank/DDBJ databases">
        <title>Whole Genome Sequence of the Amycolatopsis methanolica 239.</title>
        <authorList>
            <person name="Tang B."/>
        </authorList>
    </citation>
    <scope>NUCLEOTIDE SEQUENCE [LARGE SCALE GENOMIC DNA]</scope>
    <source>
        <strain evidence="3 4">239</strain>
    </source>
</reference>
<dbReference type="PATRIC" id="fig|1068978.7.peg.3908"/>
<dbReference type="HOGENOM" id="CLU_049301_2_3_11"/>
<dbReference type="EMBL" id="CP009110">
    <property type="protein sequence ID" value="AIJ23750.1"/>
    <property type="molecule type" value="Genomic_DNA"/>
</dbReference>
<evidence type="ECO:0000313" key="4">
    <source>
        <dbReference type="Proteomes" id="UP000062973"/>
    </source>
</evidence>
<sequence length="294" mass="31180">MTVREHAQETPARPGDRARPVVVGVDGSGSALDAVRWGARDAARLGVPVRLVHAYPRSDRDYPALSMNADQIRAELRAWGADRLRVAEAVARETAPGVPVELRLHEGDPRVVLRRESEHAASVLLGHDGAGGLSRLVFGSCGLALTVHGHRPVVVVRGRVADQGSIVVGVDGTITAARYAMKMAALYGTSVTAVRTWHAAPGDPVDRHDAEHHALVARMAPLTEEFPEVPVEHLVLRGRPGHTLLAFGQHARLLVVGTHGSSAFAGLLLGSTSQSLAFRAPCPVAVVPEDPEDA</sequence>
<name>A0A076MYH3_AMYME</name>
<dbReference type="STRING" id="1068978.AMETH_3658"/>
<dbReference type="Gene3D" id="3.40.50.620">
    <property type="entry name" value="HUPs"/>
    <property type="match status" value="2"/>
</dbReference>
<dbReference type="RefSeq" id="WP_081617553.1">
    <property type="nucleotide sequence ID" value="NZ_AQUL01000001.1"/>
</dbReference>
<dbReference type="InterPro" id="IPR014729">
    <property type="entry name" value="Rossmann-like_a/b/a_fold"/>
</dbReference>
<dbReference type="Proteomes" id="UP000062973">
    <property type="component" value="Chromosome"/>
</dbReference>
<dbReference type="Pfam" id="PF00582">
    <property type="entry name" value="Usp"/>
    <property type="match status" value="2"/>
</dbReference>
<comment type="similarity">
    <text evidence="1">Belongs to the universal stress protein A family.</text>
</comment>
<dbReference type="PANTHER" id="PTHR46268">
    <property type="entry name" value="STRESS RESPONSE PROTEIN NHAX"/>
    <property type="match status" value="1"/>
</dbReference>
<feature type="domain" description="UspA" evidence="2">
    <location>
        <begin position="166"/>
        <end position="288"/>
    </location>
</feature>
<accession>A0A076MYH3</accession>
<organism evidence="3 4">
    <name type="scientific">Amycolatopsis methanolica 239</name>
    <dbReference type="NCBI Taxonomy" id="1068978"/>
    <lineage>
        <taxon>Bacteria</taxon>
        <taxon>Bacillati</taxon>
        <taxon>Actinomycetota</taxon>
        <taxon>Actinomycetes</taxon>
        <taxon>Pseudonocardiales</taxon>
        <taxon>Pseudonocardiaceae</taxon>
        <taxon>Amycolatopsis</taxon>
        <taxon>Amycolatopsis methanolica group</taxon>
    </lineage>
</organism>
<feature type="domain" description="UspA" evidence="2">
    <location>
        <begin position="19"/>
        <end position="157"/>
    </location>
</feature>
<evidence type="ECO:0000259" key="2">
    <source>
        <dbReference type="Pfam" id="PF00582"/>
    </source>
</evidence>
<dbReference type="InterPro" id="IPR006016">
    <property type="entry name" value="UspA"/>
</dbReference>
<gene>
    <name evidence="3" type="ORF">AMETH_3658</name>
</gene>
<protein>
    <submittedName>
        <fullName evidence="3">UspA domain-containing protein</fullName>
    </submittedName>
</protein>